<keyword evidence="2" id="KW-1185">Reference proteome</keyword>
<gene>
    <name evidence="1" type="ORF">BN9_128130</name>
</gene>
<protein>
    <submittedName>
        <fullName evidence="1">Uncharacterized protein</fullName>
    </submittedName>
</protein>
<organism evidence="1 2">
    <name type="scientific">Albugo candida</name>
    <dbReference type="NCBI Taxonomy" id="65357"/>
    <lineage>
        <taxon>Eukaryota</taxon>
        <taxon>Sar</taxon>
        <taxon>Stramenopiles</taxon>
        <taxon>Oomycota</taxon>
        <taxon>Peronosporomycetes</taxon>
        <taxon>Albuginales</taxon>
        <taxon>Albuginaceae</taxon>
        <taxon>Albugo</taxon>
    </lineage>
</organism>
<sequence length="161" mass="18890">MLHRVPEEWIHSSPNVHARVYQSTCSLLLLPFTQSPAPIVLTMMASMHVEKDLKMHWFQRWLCRSPYCQQIGGSVRASGFWKAIWHRMDVRQPLEMLQPPFGSLETVGRNVMKEVGSYLLCFQIVNTASDFLSAFDIRRELGRQRAYRSIRRSLHRSNFRL</sequence>
<accession>A0A024FW69</accession>
<evidence type="ECO:0000313" key="1">
    <source>
        <dbReference type="EMBL" id="CCI11365.1"/>
    </source>
</evidence>
<evidence type="ECO:0000313" key="2">
    <source>
        <dbReference type="Proteomes" id="UP000053237"/>
    </source>
</evidence>
<reference evidence="1 2" key="1">
    <citation type="submission" date="2012-05" db="EMBL/GenBank/DDBJ databases">
        <title>Recombination and specialization in a pathogen metapopulation.</title>
        <authorList>
            <person name="Gardiner A."/>
            <person name="Kemen E."/>
            <person name="Schultz-Larsen T."/>
            <person name="MacLean D."/>
            <person name="Van Oosterhout C."/>
            <person name="Jones J.D.G."/>
        </authorList>
    </citation>
    <scope>NUCLEOTIDE SEQUENCE [LARGE SCALE GENOMIC DNA]</scope>
    <source>
        <strain evidence="1 2">Ac Nc2</strain>
    </source>
</reference>
<dbReference type="Proteomes" id="UP000053237">
    <property type="component" value="Unassembled WGS sequence"/>
</dbReference>
<comment type="caution">
    <text evidence="1">The sequence shown here is derived from an EMBL/GenBank/DDBJ whole genome shotgun (WGS) entry which is preliminary data.</text>
</comment>
<dbReference type="InParanoid" id="A0A024FW69"/>
<name>A0A024FW69_9STRA</name>
<proteinExistence type="predicted"/>
<dbReference type="AlphaFoldDB" id="A0A024FW69"/>
<dbReference type="EMBL" id="CAIX01000973">
    <property type="protein sequence ID" value="CCI11365.1"/>
    <property type="molecule type" value="Genomic_DNA"/>
</dbReference>